<dbReference type="EMBL" id="KB467832">
    <property type="protein sequence ID" value="PCH34932.1"/>
    <property type="molecule type" value="Genomic_DNA"/>
</dbReference>
<feature type="transmembrane region" description="Helical" evidence="1">
    <location>
        <begin position="111"/>
        <end position="136"/>
    </location>
</feature>
<keyword evidence="1" id="KW-0812">Transmembrane</keyword>
<keyword evidence="1" id="KW-0472">Membrane</keyword>
<dbReference type="Proteomes" id="UP000218811">
    <property type="component" value="Unassembled WGS sequence"/>
</dbReference>
<evidence type="ECO:0000313" key="4">
    <source>
        <dbReference type="Proteomes" id="UP000218811"/>
    </source>
</evidence>
<keyword evidence="4" id="KW-1185">Reference proteome</keyword>
<feature type="non-terminal residue" evidence="3">
    <location>
        <position position="1"/>
    </location>
</feature>
<name>A0A2H3IY73_WOLCO</name>
<proteinExistence type="predicted"/>
<protein>
    <recommendedName>
        <fullName evidence="2">DUF6534 domain-containing protein</fullName>
    </recommendedName>
</protein>
<reference evidence="3 4" key="1">
    <citation type="journal article" date="2012" name="Science">
        <title>The Paleozoic origin of enzymatic lignin decomposition reconstructed from 31 fungal genomes.</title>
        <authorList>
            <person name="Floudas D."/>
            <person name="Binder M."/>
            <person name="Riley R."/>
            <person name="Barry K."/>
            <person name="Blanchette R.A."/>
            <person name="Henrissat B."/>
            <person name="Martinez A.T."/>
            <person name="Otillar R."/>
            <person name="Spatafora J.W."/>
            <person name="Yadav J.S."/>
            <person name="Aerts A."/>
            <person name="Benoit I."/>
            <person name="Boyd A."/>
            <person name="Carlson A."/>
            <person name="Copeland A."/>
            <person name="Coutinho P.M."/>
            <person name="de Vries R.P."/>
            <person name="Ferreira P."/>
            <person name="Findley K."/>
            <person name="Foster B."/>
            <person name="Gaskell J."/>
            <person name="Glotzer D."/>
            <person name="Gorecki P."/>
            <person name="Heitman J."/>
            <person name="Hesse C."/>
            <person name="Hori C."/>
            <person name="Igarashi K."/>
            <person name="Jurgens J.A."/>
            <person name="Kallen N."/>
            <person name="Kersten P."/>
            <person name="Kohler A."/>
            <person name="Kuees U."/>
            <person name="Kumar T.K.A."/>
            <person name="Kuo A."/>
            <person name="LaButti K."/>
            <person name="Larrondo L.F."/>
            <person name="Lindquist E."/>
            <person name="Ling A."/>
            <person name="Lombard V."/>
            <person name="Lucas S."/>
            <person name="Lundell T."/>
            <person name="Martin R."/>
            <person name="McLaughlin D.J."/>
            <person name="Morgenstern I."/>
            <person name="Morin E."/>
            <person name="Murat C."/>
            <person name="Nagy L.G."/>
            <person name="Nolan M."/>
            <person name="Ohm R.A."/>
            <person name="Patyshakuliyeva A."/>
            <person name="Rokas A."/>
            <person name="Ruiz-Duenas F.J."/>
            <person name="Sabat G."/>
            <person name="Salamov A."/>
            <person name="Samejima M."/>
            <person name="Schmutz J."/>
            <person name="Slot J.C."/>
            <person name="St John F."/>
            <person name="Stenlid J."/>
            <person name="Sun H."/>
            <person name="Sun S."/>
            <person name="Syed K."/>
            <person name="Tsang A."/>
            <person name="Wiebenga A."/>
            <person name="Young D."/>
            <person name="Pisabarro A."/>
            <person name="Eastwood D.C."/>
            <person name="Martin F."/>
            <person name="Cullen D."/>
            <person name="Grigoriev I.V."/>
            <person name="Hibbett D.S."/>
        </authorList>
    </citation>
    <scope>NUCLEOTIDE SEQUENCE [LARGE SCALE GENOMIC DNA]</scope>
    <source>
        <strain evidence="3 4">MD-104</strain>
    </source>
</reference>
<feature type="transmembrane region" description="Helical" evidence="1">
    <location>
        <begin position="185"/>
        <end position="204"/>
    </location>
</feature>
<dbReference type="InterPro" id="IPR045339">
    <property type="entry name" value="DUF6534"/>
</dbReference>
<dbReference type="PANTHER" id="PTHR40465:SF1">
    <property type="entry name" value="DUF6534 DOMAIN-CONTAINING PROTEIN"/>
    <property type="match status" value="1"/>
</dbReference>
<evidence type="ECO:0000259" key="2">
    <source>
        <dbReference type="Pfam" id="PF20152"/>
    </source>
</evidence>
<feature type="domain" description="DUF6534" evidence="2">
    <location>
        <begin position="120"/>
        <end position="208"/>
    </location>
</feature>
<gene>
    <name evidence="3" type="ORF">WOLCODRAFT_45078</name>
</gene>
<organism evidence="3 4">
    <name type="scientific">Wolfiporia cocos (strain MD-104)</name>
    <name type="common">Brown rot fungus</name>
    <dbReference type="NCBI Taxonomy" id="742152"/>
    <lineage>
        <taxon>Eukaryota</taxon>
        <taxon>Fungi</taxon>
        <taxon>Dikarya</taxon>
        <taxon>Basidiomycota</taxon>
        <taxon>Agaricomycotina</taxon>
        <taxon>Agaricomycetes</taxon>
        <taxon>Polyporales</taxon>
        <taxon>Phaeolaceae</taxon>
        <taxon>Wolfiporia</taxon>
    </lineage>
</organism>
<feature type="transmembrane region" description="Helical" evidence="1">
    <location>
        <begin position="40"/>
        <end position="61"/>
    </location>
</feature>
<dbReference type="OMA" id="NYNWLSV"/>
<dbReference type="Pfam" id="PF20152">
    <property type="entry name" value="DUF6534"/>
    <property type="match status" value="1"/>
</dbReference>
<dbReference type="OrthoDB" id="3262409at2759"/>
<evidence type="ECO:0000256" key="1">
    <source>
        <dbReference type="SAM" id="Phobius"/>
    </source>
</evidence>
<sequence length="247" mass="27347">QLFVYGLFVIETMQTIMLTHDAFHELAISFGDFAGLQNLYLLWFDLPILSGILSGATQCFYAWRIYVLSRSKIIGIFIVMLSLTQCGGAFAEGVAANVDKSSSATITSQVISVSIWVGGSAACDVTITIFMVYFVGLYTKRTGVSKTDTVLNKLIRLTVETGMVTAVFAVIQLAMYVSLKQSNYYYTPSCVLSKTYTNCLMVLLNNRRTFRRSENITLQASSTIGRYTDAQNGRPIQVNIAQDTCEE</sequence>
<accession>A0A2H3IY73</accession>
<keyword evidence="1" id="KW-1133">Transmembrane helix</keyword>
<evidence type="ECO:0000313" key="3">
    <source>
        <dbReference type="EMBL" id="PCH34932.1"/>
    </source>
</evidence>
<feature type="transmembrane region" description="Helical" evidence="1">
    <location>
        <begin position="157"/>
        <end position="179"/>
    </location>
</feature>
<dbReference type="AlphaFoldDB" id="A0A2H3IY73"/>
<feature type="transmembrane region" description="Helical" evidence="1">
    <location>
        <begin position="73"/>
        <end position="91"/>
    </location>
</feature>
<dbReference type="PANTHER" id="PTHR40465">
    <property type="entry name" value="CHROMOSOME 1, WHOLE GENOME SHOTGUN SEQUENCE"/>
    <property type="match status" value="1"/>
</dbReference>
<feature type="non-terminal residue" evidence="3">
    <location>
        <position position="247"/>
    </location>
</feature>